<sequence length="399" mass="44375">MAQQDSNLVMVEIDRLVPGMFVSAIEQGKRIDLASPGRVSSDKAIQKLRASKVQFVWVDASRSAKGVKVVEYVPPVKPAPVEEASKTPKKKVSREISQKRAKSLIIEAKGLVNKLLIQTKANQEMDIGLVADLSDEMIDSVLYAPDAIKCMAALRQKDSYLLEHSINVALLLVTFGRSLGFEREELKALSIGGLIHDIGKTQIRDDVLLKPGKLTPEEFEHIKLHQVYAQQQLKTMDNLDEISRNVCLMHHEKLDGSGYPLGLTADQMPIYGRMSSIVDIYDALTADRVYKQGMSSSEAFKILLKLTPNHLDADLVYKFINCIGIYPVGSLVELSDGRVGIVWTGNDNQPLKPEIKCIYSNKYKRFIDVSLINLKNSSVTISKAISPNTLNFDVAPFYD</sequence>
<accession>A0ABS2HBU1</accession>
<evidence type="ECO:0000313" key="3">
    <source>
        <dbReference type="Proteomes" id="UP000809621"/>
    </source>
</evidence>
<evidence type="ECO:0000313" key="2">
    <source>
        <dbReference type="EMBL" id="MBM7035068.1"/>
    </source>
</evidence>
<dbReference type="Proteomes" id="UP000809621">
    <property type="component" value="Unassembled WGS sequence"/>
</dbReference>
<comment type="caution">
    <text evidence="2">The sequence shown here is derived from an EMBL/GenBank/DDBJ whole genome shotgun (WGS) entry which is preliminary data.</text>
</comment>
<dbReference type="InterPro" id="IPR021812">
    <property type="entry name" value="DUF3391"/>
</dbReference>
<dbReference type="EMBL" id="JAFEUM010000001">
    <property type="protein sequence ID" value="MBM7035068.1"/>
    <property type="molecule type" value="Genomic_DNA"/>
</dbReference>
<dbReference type="PANTHER" id="PTHR43155:SF2">
    <property type="entry name" value="CYCLIC DI-GMP PHOSPHODIESTERASE PA4108"/>
    <property type="match status" value="1"/>
</dbReference>
<name>A0ABS2HBU1_9VIBR</name>
<organism evidence="2 3">
    <name type="scientific">Vibrio ulleungensis</name>
    <dbReference type="NCBI Taxonomy" id="2807619"/>
    <lineage>
        <taxon>Bacteria</taxon>
        <taxon>Pseudomonadati</taxon>
        <taxon>Pseudomonadota</taxon>
        <taxon>Gammaproteobacteria</taxon>
        <taxon>Vibrionales</taxon>
        <taxon>Vibrionaceae</taxon>
        <taxon>Vibrio</taxon>
    </lineage>
</organism>
<dbReference type="SUPFAM" id="SSF109604">
    <property type="entry name" value="HD-domain/PDEase-like"/>
    <property type="match status" value="1"/>
</dbReference>
<feature type="domain" description="HD-GYP" evidence="1">
    <location>
        <begin position="139"/>
        <end position="335"/>
    </location>
</feature>
<dbReference type="InterPro" id="IPR037522">
    <property type="entry name" value="HD_GYP_dom"/>
</dbReference>
<reference evidence="2 3" key="1">
    <citation type="submission" date="2021-02" db="EMBL/GenBank/DDBJ databases">
        <authorList>
            <person name="Park J.-S."/>
        </authorList>
    </citation>
    <scope>NUCLEOTIDE SEQUENCE [LARGE SCALE GENOMIC DNA]</scope>
    <source>
        <strain evidence="2 3">188UL20-2</strain>
    </source>
</reference>
<dbReference type="PANTHER" id="PTHR43155">
    <property type="entry name" value="CYCLIC DI-GMP PHOSPHODIESTERASE PA4108-RELATED"/>
    <property type="match status" value="1"/>
</dbReference>
<keyword evidence="3" id="KW-1185">Reference proteome</keyword>
<evidence type="ECO:0000259" key="1">
    <source>
        <dbReference type="PROSITE" id="PS51832"/>
    </source>
</evidence>
<dbReference type="PROSITE" id="PS51832">
    <property type="entry name" value="HD_GYP"/>
    <property type="match status" value="1"/>
</dbReference>
<proteinExistence type="predicted"/>
<dbReference type="Gene3D" id="1.10.3210.10">
    <property type="entry name" value="Hypothetical protein af1432"/>
    <property type="match status" value="1"/>
</dbReference>
<dbReference type="RefSeq" id="WP_205156703.1">
    <property type="nucleotide sequence ID" value="NZ_JAFEUM010000001.1"/>
</dbReference>
<gene>
    <name evidence="2" type="ORF">JQC93_01510</name>
</gene>
<dbReference type="CDD" id="cd00077">
    <property type="entry name" value="HDc"/>
    <property type="match status" value="1"/>
</dbReference>
<dbReference type="InterPro" id="IPR003607">
    <property type="entry name" value="HD/PDEase_dom"/>
</dbReference>
<dbReference type="Pfam" id="PF11871">
    <property type="entry name" value="DUF3391"/>
    <property type="match status" value="1"/>
</dbReference>
<dbReference type="Pfam" id="PF13487">
    <property type="entry name" value="HD_5"/>
    <property type="match status" value="1"/>
</dbReference>
<protein>
    <submittedName>
        <fullName evidence="2">HD-GYP domain-containing protein</fullName>
    </submittedName>
</protein>
<dbReference type="SMART" id="SM00471">
    <property type="entry name" value="HDc"/>
    <property type="match status" value="1"/>
</dbReference>